<sequence length="27" mass="3305">ATRYEKLARNFRAMLFLACTFIWIKLK</sequence>
<feature type="non-terminal residue" evidence="2">
    <location>
        <position position="1"/>
    </location>
</feature>
<evidence type="ECO:0000313" key="3">
    <source>
        <dbReference type="Proteomes" id="UP000253934"/>
    </source>
</evidence>
<keyword evidence="1" id="KW-0472">Membrane</keyword>
<comment type="caution">
    <text evidence="2">The sequence shown here is derived from an EMBL/GenBank/DDBJ whole genome shotgun (WGS) entry which is preliminary data.</text>
</comment>
<evidence type="ECO:0000313" key="2">
    <source>
        <dbReference type="EMBL" id="RDB36782.1"/>
    </source>
</evidence>
<organism evidence="2 3">
    <name type="scientific">Spirobacillus cienkowskii</name>
    <dbReference type="NCBI Taxonomy" id="495820"/>
    <lineage>
        <taxon>Bacteria</taxon>
        <taxon>Pseudomonadati</taxon>
        <taxon>Bdellovibrionota</taxon>
        <taxon>Oligoflexia</taxon>
        <taxon>Silvanigrellales</taxon>
        <taxon>Spirobacillus</taxon>
    </lineage>
</organism>
<name>A0A369KT55_9BACT</name>
<keyword evidence="3" id="KW-1185">Reference proteome</keyword>
<accession>A0A369KT55</accession>
<reference evidence="2" key="1">
    <citation type="submission" date="2018-04" db="EMBL/GenBank/DDBJ databases">
        <title>Draft genome sequence of the Candidatus Spirobacillus cienkowskii, a pathogen of freshwater Daphnia species, reconstructed from hemolymph metagenomic reads.</title>
        <authorList>
            <person name="Bresciani L."/>
            <person name="Lemos L.N."/>
            <person name="Wale N."/>
            <person name="Lin J.Y."/>
            <person name="Fernandes G.R."/>
            <person name="Duffy M.A."/>
            <person name="Rodrigues J.M."/>
        </authorList>
    </citation>
    <scope>NUCLEOTIDE SEQUENCE [LARGE SCALE GENOMIC DNA]</scope>
    <source>
        <strain evidence="2">Binning01</strain>
    </source>
</reference>
<proteinExistence type="predicted"/>
<keyword evidence="1" id="KW-1133">Transmembrane helix</keyword>
<evidence type="ECO:0000256" key="1">
    <source>
        <dbReference type="SAM" id="Phobius"/>
    </source>
</evidence>
<dbReference type="EMBL" id="QOVW01000026">
    <property type="protein sequence ID" value="RDB36782.1"/>
    <property type="molecule type" value="Genomic_DNA"/>
</dbReference>
<gene>
    <name evidence="2" type="ORF">DCC88_03265</name>
</gene>
<protein>
    <submittedName>
        <fullName evidence="2">IS5/IS1182 family transposase</fullName>
    </submittedName>
</protein>
<dbReference type="AlphaFoldDB" id="A0A369KT55"/>
<feature type="transmembrane region" description="Helical" evidence="1">
    <location>
        <begin position="7"/>
        <end position="24"/>
    </location>
</feature>
<keyword evidence="1" id="KW-0812">Transmembrane</keyword>
<dbReference type="Proteomes" id="UP000253934">
    <property type="component" value="Unassembled WGS sequence"/>
</dbReference>